<feature type="domain" description="YncI copper-binding" evidence="3">
    <location>
        <begin position="30"/>
        <end position="177"/>
    </location>
</feature>
<dbReference type="InterPro" id="IPR012533">
    <property type="entry name" value="YcnI-copper_dom"/>
</dbReference>
<dbReference type="EMBL" id="JACHNF010000001">
    <property type="protein sequence ID" value="MBB5983292.1"/>
    <property type="molecule type" value="Genomic_DNA"/>
</dbReference>
<feature type="chain" id="PRO_5033010195" evidence="2">
    <location>
        <begin position="30"/>
        <end position="264"/>
    </location>
</feature>
<sequence length="264" mass="26674">MPKRFALRAVAIAAASALVVIGAATSASAHVSVSSPDAKPGGYGKLVFRVPTESDNTSTTKLVVSLPKDHPFAHVGAQVKDGWKVEKKEEQLPAPVKVGDVTLTKAITTVTWTATGTGIPPNDFDEFALSVGKLPEGVDALSFPTEQTYSDGEVVKWAEVAKDGAAEPEHPAPTLKLAAAVAPVAATTSDSTSTTDKPARWLGGGGLLIGLLGLAFGLRPRKPAVAAGTPAKPAKPAGSAGSRPAEPGPAESGTAESGTAESGK</sequence>
<comment type="caution">
    <text evidence="4">The sequence shown here is derived from an EMBL/GenBank/DDBJ whole genome shotgun (WGS) entry which is preliminary data.</text>
</comment>
<proteinExistence type="predicted"/>
<protein>
    <submittedName>
        <fullName evidence="4">Uncharacterized protein YcnI</fullName>
    </submittedName>
</protein>
<dbReference type="Pfam" id="PF07987">
    <property type="entry name" value="DUF1775"/>
    <property type="match status" value="1"/>
</dbReference>
<dbReference type="RefSeq" id="WP_184841182.1">
    <property type="nucleotide sequence ID" value="NZ_BAAAVN010000002.1"/>
</dbReference>
<feature type="signal peptide" evidence="2">
    <location>
        <begin position="1"/>
        <end position="29"/>
    </location>
</feature>
<feature type="compositionally biased region" description="Low complexity" evidence="1">
    <location>
        <begin position="224"/>
        <end position="241"/>
    </location>
</feature>
<reference evidence="4 5" key="1">
    <citation type="submission" date="2020-08" db="EMBL/GenBank/DDBJ databases">
        <title>Sequencing the genomes of 1000 actinobacteria strains.</title>
        <authorList>
            <person name="Klenk H.-P."/>
        </authorList>
    </citation>
    <scope>NUCLEOTIDE SEQUENCE [LARGE SCALE GENOMIC DNA]</scope>
    <source>
        <strain evidence="4 5">DSM 17294</strain>
    </source>
</reference>
<feature type="compositionally biased region" description="Polar residues" evidence="1">
    <location>
        <begin position="254"/>
        <end position="264"/>
    </location>
</feature>
<feature type="region of interest" description="Disordered" evidence="1">
    <location>
        <begin position="224"/>
        <end position="264"/>
    </location>
</feature>
<organism evidence="4 5">
    <name type="scientific">Kribbella solani</name>
    <dbReference type="NCBI Taxonomy" id="236067"/>
    <lineage>
        <taxon>Bacteria</taxon>
        <taxon>Bacillati</taxon>
        <taxon>Actinomycetota</taxon>
        <taxon>Actinomycetes</taxon>
        <taxon>Propionibacteriales</taxon>
        <taxon>Kribbellaceae</taxon>
        <taxon>Kribbella</taxon>
    </lineage>
</organism>
<evidence type="ECO:0000256" key="1">
    <source>
        <dbReference type="SAM" id="MobiDB-lite"/>
    </source>
</evidence>
<evidence type="ECO:0000259" key="3">
    <source>
        <dbReference type="Pfam" id="PF07987"/>
    </source>
</evidence>
<name>A0A841DXB6_9ACTN</name>
<evidence type="ECO:0000313" key="4">
    <source>
        <dbReference type="EMBL" id="MBB5983292.1"/>
    </source>
</evidence>
<keyword evidence="5" id="KW-1185">Reference proteome</keyword>
<dbReference type="InterPro" id="IPR038507">
    <property type="entry name" value="YcnI-like_sf"/>
</dbReference>
<evidence type="ECO:0000256" key="2">
    <source>
        <dbReference type="SAM" id="SignalP"/>
    </source>
</evidence>
<accession>A0A841DXB6</accession>
<evidence type="ECO:0000313" key="5">
    <source>
        <dbReference type="Proteomes" id="UP000558997"/>
    </source>
</evidence>
<gene>
    <name evidence="4" type="ORF">HDA44_006633</name>
</gene>
<dbReference type="AlphaFoldDB" id="A0A841DXB6"/>
<dbReference type="Proteomes" id="UP000558997">
    <property type="component" value="Unassembled WGS sequence"/>
</dbReference>
<dbReference type="Gene3D" id="2.60.40.2230">
    <property type="entry name" value="Uncharacterised protein YcnI-like PF07987, DUF1775"/>
    <property type="match status" value="1"/>
</dbReference>
<dbReference type="CDD" id="cd08545">
    <property type="entry name" value="YcnI_like"/>
    <property type="match status" value="1"/>
</dbReference>
<keyword evidence="2" id="KW-0732">Signal</keyword>